<name>A0ACC4CW58_POPAL</name>
<comment type="caution">
    <text evidence="1">The sequence shown here is derived from an EMBL/GenBank/DDBJ whole genome shotgun (WGS) entry which is preliminary data.</text>
</comment>
<dbReference type="EMBL" id="RCHU02000002">
    <property type="protein sequence ID" value="KAL3605048.1"/>
    <property type="molecule type" value="Genomic_DNA"/>
</dbReference>
<keyword evidence="2" id="KW-1185">Reference proteome</keyword>
<evidence type="ECO:0000313" key="2">
    <source>
        <dbReference type="Proteomes" id="UP000309997"/>
    </source>
</evidence>
<dbReference type="Proteomes" id="UP000309997">
    <property type="component" value="Unassembled WGS sequence"/>
</dbReference>
<reference evidence="1 2" key="1">
    <citation type="journal article" date="2024" name="Plant Biotechnol. J.">
        <title>Genome and CRISPR/Cas9 system of a widespread forest tree (Populus alba) in the world.</title>
        <authorList>
            <person name="Liu Y.J."/>
            <person name="Jiang P.F."/>
            <person name="Han X.M."/>
            <person name="Li X.Y."/>
            <person name="Wang H.M."/>
            <person name="Wang Y.J."/>
            <person name="Wang X.X."/>
            <person name="Zeng Q.Y."/>
        </authorList>
    </citation>
    <scope>NUCLEOTIDE SEQUENCE [LARGE SCALE GENOMIC DNA]</scope>
    <source>
        <strain evidence="2">cv. PAL-ZL1</strain>
    </source>
</reference>
<sequence>MLDLPVMADWVRLSPLFAWATDGVTLLCWFVLHSGLALQLDLLDFVLNMIWFARVLLQYWFADLCLLQLVSVGLVCCCGKLAVSSSPPSR</sequence>
<accession>A0ACC4CW58</accession>
<evidence type="ECO:0000313" key="1">
    <source>
        <dbReference type="EMBL" id="KAL3605048.1"/>
    </source>
</evidence>
<gene>
    <name evidence="1" type="ORF">D5086_005907</name>
</gene>
<proteinExistence type="predicted"/>
<organism evidence="1 2">
    <name type="scientific">Populus alba</name>
    <name type="common">White poplar</name>
    <dbReference type="NCBI Taxonomy" id="43335"/>
    <lineage>
        <taxon>Eukaryota</taxon>
        <taxon>Viridiplantae</taxon>
        <taxon>Streptophyta</taxon>
        <taxon>Embryophyta</taxon>
        <taxon>Tracheophyta</taxon>
        <taxon>Spermatophyta</taxon>
        <taxon>Magnoliopsida</taxon>
        <taxon>eudicotyledons</taxon>
        <taxon>Gunneridae</taxon>
        <taxon>Pentapetalae</taxon>
        <taxon>rosids</taxon>
        <taxon>fabids</taxon>
        <taxon>Malpighiales</taxon>
        <taxon>Salicaceae</taxon>
        <taxon>Saliceae</taxon>
        <taxon>Populus</taxon>
    </lineage>
</organism>
<protein>
    <submittedName>
        <fullName evidence="1">Uncharacterized protein</fullName>
    </submittedName>
</protein>